<reference evidence="1 2" key="1">
    <citation type="submission" date="2018-06" db="EMBL/GenBank/DDBJ databases">
        <authorList>
            <consortium name="Pathogen Informatics"/>
            <person name="Doyle S."/>
        </authorList>
    </citation>
    <scope>NUCLEOTIDE SEQUENCE [LARGE SCALE GENOMIC DNA]</scope>
    <source>
        <strain evidence="1 2">NCTC9426</strain>
    </source>
</reference>
<dbReference type="RefSeq" id="WP_181879597.1">
    <property type="nucleotide sequence ID" value="NZ_UGPZ01000003.1"/>
</dbReference>
<dbReference type="EMBL" id="UGPZ01000003">
    <property type="protein sequence ID" value="STY93645.1"/>
    <property type="molecule type" value="Genomic_DNA"/>
</dbReference>
<sequence>MSTPDKNKSFTIRVNEHLLKAFQEAADDDRTSAQLIRDFMREYVKKNCHSELRF</sequence>
<organism evidence="1 2">
    <name type="scientific">Moraxella bovis</name>
    <dbReference type="NCBI Taxonomy" id="476"/>
    <lineage>
        <taxon>Bacteria</taxon>
        <taxon>Pseudomonadati</taxon>
        <taxon>Pseudomonadota</taxon>
        <taxon>Gammaproteobacteria</taxon>
        <taxon>Moraxellales</taxon>
        <taxon>Moraxellaceae</taxon>
        <taxon>Moraxella</taxon>
    </lineage>
</organism>
<evidence type="ECO:0000313" key="2">
    <source>
        <dbReference type="Proteomes" id="UP000254133"/>
    </source>
</evidence>
<accession>A0A378PZ03</accession>
<dbReference type="Proteomes" id="UP000254133">
    <property type="component" value="Unassembled WGS sequence"/>
</dbReference>
<dbReference type="AlphaFoldDB" id="A0A378PZ03"/>
<protein>
    <submittedName>
        <fullName evidence="1">Uncharacterized protein</fullName>
    </submittedName>
</protein>
<name>A0A378PZ03_MORBO</name>
<evidence type="ECO:0000313" key="1">
    <source>
        <dbReference type="EMBL" id="STY93645.1"/>
    </source>
</evidence>
<proteinExistence type="predicted"/>
<gene>
    <name evidence="1" type="ORF">NCTC9426_02377</name>
</gene>